<reference evidence="1" key="1">
    <citation type="submission" date="2019-08" db="EMBL/GenBank/DDBJ databases">
        <authorList>
            <person name="Kucharzyk K."/>
            <person name="Murdoch R.W."/>
            <person name="Higgins S."/>
            <person name="Loffler F."/>
        </authorList>
    </citation>
    <scope>NUCLEOTIDE SEQUENCE</scope>
</reference>
<proteinExistence type="predicted"/>
<dbReference type="EMBL" id="VSSQ01008504">
    <property type="protein sequence ID" value="MPM39045.1"/>
    <property type="molecule type" value="Genomic_DNA"/>
</dbReference>
<evidence type="ECO:0000313" key="1">
    <source>
        <dbReference type="EMBL" id="MPM39045.1"/>
    </source>
</evidence>
<protein>
    <submittedName>
        <fullName evidence="1">Uncharacterized protein</fullName>
    </submittedName>
</protein>
<comment type="caution">
    <text evidence="1">The sequence shown here is derived from an EMBL/GenBank/DDBJ whole genome shotgun (WGS) entry which is preliminary data.</text>
</comment>
<accession>A0A644ZDT2</accession>
<dbReference type="AlphaFoldDB" id="A0A644ZDT2"/>
<gene>
    <name evidence="1" type="ORF">SDC9_85676</name>
</gene>
<name>A0A644ZDT2_9ZZZZ</name>
<organism evidence="1">
    <name type="scientific">bioreactor metagenome</name>
    <dbReference type="NCBI Taxonomy" id="1076179"/>
    <lineage>
        <taxon>unclassified sequences</taxon>
        <taxon>metagenomes</taxon>
        <taxon>ecological metagenomes</taxon>
    </lineage>
</organism>
<sequence>MVAIQPRFAAHGRHVRSGVRLGQRERGNRLAPGHARQVALFLRRRSGKRNSAGAQPLHRERKISQTAVARQRFANQADGAGVDLLAGAAPLRARHCMPGPSRIAQQTHEATAFGIHVRAVRIWHMLCRPGIQR</sequence>